<reference evidence="2" key="2">
    <citation type="submission" date="2020-09" db="EMBL/GenBank/DDBJ databases">
        <authorList>
            <person name="Sun Q."/>
            <person name="Ohkuma M."/>
        </authorList>
    </citation>
    <scope>NUCLEOTIDE SEQUENCE</scope>
    <source>
        <strain evidence="2">JCM 1480</strain>
    </source>
</reference>
<gene>
    <name evidence="2" type="ORF">GCM10009769_10430</name>
    <name evidence="3" type="ORF">JOE58_002385</name>
</gene>
<feature type="chain" id="PRO_5038995806" evidence="1">
    <location>
        <begin position="30"/>
        <end position="145"/>
    </location>
</feature>
<accession>A0A8H9GAH2</accession>
<comment type="caution">
    <text evidence="2">The sequence shown here is derived from an EMBL/GenBank/DDBJ whole genome shotgun (WGS) entry which is preliminary data.</text>
</comment>
<dbReference type="AlphaFoldDB" id="A0A8H9GAH2"/>
<sequence length="145" mass="14147">MTITTTIASTALAIGVAVTGIGAAAPATAAPAIAAPATVHAAPTTAVPHGTAPSIDHVLVSDSASAPALVVGTAQPGAIIEVSYRGQTVTVHAGGTGTPTAGYWGSDLPGLQFGGGDRTITAVQIVDGERSAVASYEYHGFVLPF</sequence>
<dbReference type="EMBL" id="BMOI01000003">
    <property type="protein sequence ID" value="GGK94347.1"/>
    <property type="molecule type" value="Genomic_DNA"/>
</dbReference>
<evidence type="ECO:0000256" key="1">
    <source>
        <dbReference type="SAM" id="SignalP"/>
    </source>
</evidence>
<dbReference type="Proteomes" id="UP000746584">
    <property type="component" value="Unassembled WGS sequence"/>
</dbReference>
<evidence type="ECO:0000313" key="5">
    <source>
        <dbReference type="Proteomes" id="UP000746584"/>
    </source>
</evidence>
<dbReference type="RefSeq" id="WP_175328320.1">
    <property type="nucleotide sequence ID" value="NZ_BMOI01000003.1"/>
</dbReference>
<dbReference type="Proteomes" id="UP000648535">
    <property type="component" value="Unassembled WGS sequence"/>
</dbReference>
<organism evidence="2 4">
    <name type="scientific">Curtobacterium luteum</name>
    <dbReference type="NCBI Taxonomy" id="33881"/>
    <lineage>
        <taxon>Bacteria</taxon>
        <taxon>Bacillati</taxon>
        <taxon>Actinomycetota</taxon>
        <taxon>Actinomycetes</taxon>
        <taxon>Micrococcales</taxon>
        <taxon>Microbacteriaceae</taxon>
        <taxon>Curtobacterium</taxon>
    </lineage>
</organism>
<evidence type="ECO:0000313" key="2">
    <source>
        <dbReference type="EMBL" id="GGK94347.1"/>
    </source>
</evidence>
<keyword evidence="1" id="KW-0732">Signal</keyword>
<evidence type="ECO:0000313" key="3">
    <source>
        <dbReference type="EMBL" id="MBM7803134.1"/>
    </source>
</evidence>
<proteinExistence type="predicted"/>
<evidence type="ECO:0000313" key="4">
    <source>
        <dbReference type="Proteomes" id="UP000648535"/>
    </source>
</evidence>
<name>A0A8H9GAH2_9MICO</name>
<reference evidence="3 5" key="3">
    <citation type="submission" date="2021-01" db="EMBL/GenBank/DDBJ databases">
        <title>Sequencing the genomes of 1000 actinobacteria strains.</title>
        <authorList>
            <person name="Klenk H.-P."/>
        </authorList>
    </citation>
    <scope>NUCLEOTIDE SEQUENCE [LARGE SCALE GENOMIC DNA]</scope>
    <source>
        <strain evidence="3 5">DSM 20542</strain>
    </source>
</reference>
<protein>
    <submittedName>
        <fullName evidence="2">Uncharacterized protein</fullName>
    </submittedName>
</protein>
<feature type="signal peptide" evidence="1">
    <location>
        <begin position="1"/>
        <end position="29"/>
    </location>
</feature>
<reference evidence="2" key="1">
    <citation type="journal article" date="2014" name="Int. J. Syst. Evol. Microbiol.">
        <title>Complete genome sequence of Corynebacterium casei LMG S-19264T (=DSM 44701T), isolated from a smear-ripened cheese.</title>
        <authorList>
            <consortium name="US DOE Joint Genome Institute (JGI-PGF)"/>
            <person name="Walter F."/>
            <person name="Albersmeier A."/>
            <person name="Kalinowski J."/>
            <person name="Ruckert C."/>
        </authorList>
    </citation>
    <scope>NUCLEOTIDE SEQUENCE</scope>
    <source>
        <strain evidence="2">JCM 1480</strain>
    </source>
</reference>
<keyword evidence="5" id="KW-1185">Reference proteome</keyword>
<dbReference type="EMBL" id="JAFBCG010000001">
    <property type="protein sequence ID" value="MBM7803134.1"/>
    <property type="molecule type" value="Genomic_DNA"/>
</dbReference>